<gene>
    <name evidence="1" type="ORF">L1987_18343</name>
</gene>
<sequence length="255" mass="28220">MASNGFSFSLAKRDCDLLAREGVHQNLLSFVTPQDLKDRKIRLSWLAWLVAVFQACIIKSFAFSYYYPRVLVELVFSNFESQRDKTYFFSFPPLHSSHSNKNPRKLIPCVPPLVIDLPILKSEELGRMSGGRGCSMLVAHSECAEKTIAKHDKTKLKLNESRKEAEVLMSREKDLMVLKSLSLHKRLLEEVGNGGAGASASVNTKGVGKHKKAKIDAVTPEAPHDVAPIGEGVPALSESLEEVMPDQEDQDATQG</sequence>
<organism evidence="1 2">
    <name type="scientific">Smallanthus sonchifolius</name>
    <dbReference type="NCBI Taxonomy" id="185202"/>
    <lineage>
        <taxon>Eukaryota</taxon>
        <taxon>Viridiplantae</taxon>
        <taxon>Streptophyta</taxon>
        <taxon>Embryophyta</taxon>
        <taxon>Tracheophyta</taxon>
        <taxon>Spermatophyta</taxon>
        <taxon>Magnoliopsida</taxon>
        <taxon>eudicotyledons</taxon>
        <taxon>Gunneridae</taxon>
        <taxon>Pentapetalae</taxon>
        <taxon>asterids</taxon>
        <taxon>campanulids</taxon>
        <taxon>Asterales</taxon>
        <taxon>Asteraceae</taxon>
        <taxon>Asteroideae</taxon>
        <taxon>Heliantheae alliance</taxon>
        <taxon>Millerieae</taxon>
        <taxon>Smallanthus</taxon>
    </lineage>
</organism>
<keyword evidence="2" id="KW-1185">Reference proteome</keyword>
<dbReference type="EMBL" id="CM042023">
    <property type="protein sequence ID" value="KAI3813615.1"/>
    <property type="molecule type" value="Genomic_DNA"/>
</dbReference>
<accession>A0ACB9J019</accession>
<dbReference type="Proteomes" id="UP001056120">
    <property type="component" value="Linkage Group LG06"/>
</dbReference>
<proteinExistence type="predicted"/>
<reference evidence="1 2" key="2">
    <citation type="journal article" date="2022" name="Mol. Ecol. Resour.">
        <title>The genomes of chicory, endive, great burdock and yacon provide insights into Asteraceae paleo-polyploidization history and plant inulin production.</title>
        <authorList>
            <person name="Fan W."/>
            <person name="Wang S."/>
            <person name="Wang H."/>
            <person name="Wang A."/>
            <person name="Jiang F."/>
            <person name="Liu H."/>
            <person name="Zhao H."/>
            <person name="Xu D."/>
            <person name="Zhang Y."/>
        </authorList>
    </citation>
    <scope>NUCLEOTIDE SEQUENCE [LARGE SCALE GENOMIC DNA]</scope>
    <source>
        <strain evidence="2">cv. Yunnan</strain>
        <tissue evidence="1">Leaves</tissue>
    </source>
</reference>
<reference evidence="2" key="1">
    <citation type="journal article" date="2022" name="Mol. Ecol. Resour.">
        <title>The genomes of chicory, endive, great burdock and yacon provide insights into Asteraceae palaeo-polyploidization history and plant inulin production.</title>
        <authorList>
            <person name="Fan W."/>
            <person name="Wang S."/>
            <person name="Wang H."/>
            <person name="Wang A."/>
            <person name="Jiang F."/>
            <person name="Liu H."/>
            <person name="Zhao H."/>
            <person name="Xu D."/>
            <person name="Zhang Y."/>
        </authorList>
    </citation>
    <scope>NUCLEOTIDE SEQUENCE [LARGE SCALE GENOMIC DNA]</scope>
    <source>
        <strain evidence="2">cv. Yunnan</strain>
    </source>
</reference>
<evidence type="ECO:0000313" key="2">
    <source>
        <dbReference type="Proteomes" id="UP001056120"/>
    </source>
</evidence>
<protein>
    <submittedName>
        <fullName evidence="1">Uncharacterized protein</fullName>
    </submittedName>
</protein>
<evidence type="ECO:0000313" key="1">
    <source>
        <dbReference type="EMBL" id="KAI3813615.1"/>
    </source>
</evidence>
<comment type="caution">
    <text evidence="1">The sequence shown here is derived from an EMBL/GenBank/DDBJ whole genome shotgun (WGS) entry which is preliminary data.</text>
</comment>
<name>A0ACB9J019_9ASTR</name>